<dbReference type="EMBL" id="JAWHQM010000027">
    <property type="protein sequence ID" value="KAK5632876.1"/>
    <property type="molecule type" value="Genomic_DNA"/>
</dbReference>
<proteinExistence type="predicted"/>
<feature type="compositionally biased region" description="Polar residues" evidence="1">
    <location>
        <begin position="1"/>
        <end position="14"/>
    </location>
</feature>
<dbReference type="Proteomes" id="UP001305414">
    <property type="component" value="Unassembled WGS sequence"/>
</dbReference>
<comment type="caution">
    <text evidence="2">The sequence shown here is derived from an EMBL/GenBank/DDBJ whole genome shotgun (WGS) entry which is preliminary data.</text>
</comment>
<evidence type="ECO:0000313" key="3">
    <source>
        <dbReference type="Proteomes" id="UP001305414"/>
    </source>
</evidence>
<accession>A0AAN7UVK1</accession>
<keyword evidence="3" id="KW-1185">Reference proteome</keyword>
<name>A0AAN7UVK1_9PEZI</name>
<protein>
    <submittedName>
        <fullName evidence="2">Uncharacterized protein</fullName>
    </submittedName>
</protein>
<gene>
    <name evidence="2" type="ORF">RRF57_008590</name>
</gene>
<reference evidence="2 3" key="1">
    <citation type="submission" date="2023-10" db="EMBL/GenBank/DDBJ databases">
        <title>Draft genome sequence of Xylaria bambusicola isolate GMP-LS, the root and basal stem rot pathogen of sugarcane in Indonesia.</title>
        <authorList>
            <person name="Selvaraj P."/>
            <person name="Muralishankar V."/>
            <person name="Muruganantham S."/>
            <person name="Sp S."/>
            <person name="Haryani S."/>
            <person name="Lau K.J.X."/>
            <person name="Naqvi N.I."/>
        </authorList>
    </citation>
    <scope>NUCLEOTIDE SEQUENCE [LARGE SCALE GENOMIC DNA]</scope>
    <source>
        <strain evidence="2">GMP-LS</strain>
    </source>
</reference>
<feature type="region of interest" description="Disordered" evidence="1">
    <location>
        <begin position="1"/>
        <end position="21"/>
    </location>
</feature>
<evidence type="ECO:0000256" key="1">
    <source>
        <dbReference type="SAM" id="MobiDB-lite"/>
    </source>
</evidence>
<sequence>MASTSNGGHSTSPSKDARTTELGEWSALESISNGKLLTPYLRTFDEYTSICAGAGPVPCFKVGVSLTLLENETYASYADVPGSPMSAGLAE</sequence>
<dbReference type="AlphaFoldDB" id="A0AAN7UVK1"/>
<evidence type="ECO:0000313" key="2">
    <source>
        <dbReference type="EMBL" id="KAK5632876.1"/>
    </source>
</evidence>
<organism evidence="2 3">
    <name type="scientific">Xylaria bambusicola</name>
    <dbReference type="NCBI Taxonomy" id="326684"/>
    <lineage>
        <taxon>Eukaryota</taxon>
        <taxon>Fungi</taxon>
        <taxon>Dikarya</taxon>
        <taxon>Ascomycota</taxon>
        <taxon>Pezizomycotina</taxon>
        <taxon>Sordariomycetes</taxon>
        <taxon>Xylariomycetidae</taxon>
        <taxon>Xylariales</taxon>
        <taxon>Xylariaceae</taxon>
        <taxon>Xylaria</taxon>
    </lineage>
</organism>